<proteinExistence type="predicted"/>
<dbReference type="PANTHER" id="PTHR38826:SF5">
    <property type="entry name" value="RIBONUCLEASE VAPC13"/>
    <property type="match status" value="1"/>
</dbReference>
<dbReference type="EMBL" id="CAJHIO010000025">
    <property type="protein sequence ID" value="CAD6493080.1"/>
    <property type="molecule type" value="Genomic_DNA"/>
</dbReference>
<gene>
    <name evidence="2" type="ORF">CHKLHMKO_00410</name>
</gene>
<dbReference type="InterPro" id="IPR052106">
    <property type="entry name" value="PINc/VapC_TA"/>
</dbReference>
<comment type="caution">
    <text evidence="2">The sequence shown here is derived from an EMBL/GenBank/DDBJ whole genome shotgun (WGS) entry which is preliminary data.</text>
</comment>
<name>A0A811TBI1_9EURY</name>
<dbReference type="InterPro" id="IPR029060">
    <property type="entry name" value="PIN-like_dom_sf"/>
</dbReference>
<accession>A0A811TBI1</accession>
<sequence length="155" mass="18402">MIIIDSNMWIYYFDESLEEHKYVKEQIREIIMREEGILTNTIVIQEVAHYLIRHEPENEFWEDMNYITRLRSQELVNFDFNLMQEALKLLSKYWNYGIGGRDAVLVATMVMKGVNEIMTHDGAFKNLESKIDEIDNFHVIDPVPERNDLVNKGET</sequence>
<evidence type="ECO:0000313" key="3">
    <source>
        <dbReference type="Proteomes" id="UP000610373"/>
    </source>
</evidence>
<dbReference type="Pfam" id="PF01850">
    <property type="entry name" value="PIN"/>
    <property type="match status" value="1"/>
</dbReference>
<reference evidence="2" key="1">
    <citation type="submission" date="2020-10" db="EMBL/GenBank/DDBJ databases">
        <authorList>
            <person name="Hahn C.J."/>
            <person name="Laso-Perez R."/>
            <person name="Vulcano F."/>
            <person name="Vaziourakis K.-M."/>
            <person name="Stokke R."/>
            <person name="Steen I.H."/>
            <person name="Teske A."/>
            <person name="Boetius A."/>
            <person name="Liebeke M."/>
            <person name="Amann R."/>
            <person name="Knittel K."/>
        </authorList>
    </citation>
    <scope>NUCLEOTIDE SEQUENCE</scope>
    <source>
        <strain evidence="2">Gfbio:e3339647-f889-4370-9287-4fb5cb688e4c:AG392O15_GoMArc1</strain>
    </source>
</reference>
<dbReference type="PANTHER" id="PTHR38826">
    <property type="entry name" value="RIBONUCLEASE VAPC13"/>
    <property type="match status" value="1"/>
</dbReference>
<dbReference type="CDD" id="cd09854">
    <property type="entry name" value="PIN_VapC-like"/>
    <property type="match status" value="1"/>
</dbReference>
<protein>
    <submittedName>
        <fullName evidence="2">PIN domain protein</fullName>
    </submittedName>
</protein>
<dbReference type="AlphaFoldDB" id="A0A811TBI1"/>
<dbReference type="SUPFAM" id="SSF88723">
    <property type="entry name" value="PIN domain-like"/>
    <property type="match status" value="1"/>
</dbReference>
<feature type="domain" description="PIN" evidence="1">
    <location>
        <begin position="2"/>
        <end position="127"/>
    </location>
</feature>
<evidence type="ECO:0000259" key="1">
    <source>
        <dbReference type="Pfam" id="PF01850"/>
    </source>
</evidence>
<evidence type="ECO:0000313" key="2">
    <source>
        <dbReference type="EMBL" id="CAD6493080.1"/>
    </source>
</evidence>
<dbReference type="Proteomes" id="UP000610373">
    <property type="component" value="Unassembled WGS sequence"/>
</dbReference>
<organism evidence="2 3">
    <name type="scientific">Candidatus Argoarchaeum ethanivorans</name>
    <dbReference type="NCBI Taxonomy" id="2608793"/>
    <lineage>
        <taxon>Archaea</taxon>
        <taxon>Methanobacteriati</taxon>
        <taxon>Methanobacteriota</taxon>
        <taxon>Stenosarchaea group</taxon>
        <taxon>Methanomicrobia</taxon>
        <taxon>Methanosarcinales</taxon>
        <taxon>Methanosarcinales incertae sedis</taxon>
        <taxon>GOM Arc I cluster</taxon>
        <taxon>Candidatus Argoarchaeum</taxon>
    </lineage>
</organism>
<dbReference type="Gene3D" id="3.40.50.1010">
    <property type="entry name" value="5'-nuclease"/>
    <property type="match status" value="1"/>
</dbReference>
<dbReference type="InterPro" id="IPR002716">
    <property type="entry name" value="PIN_dom"/>
</dbReference>